<name>A0A4W2D195_BOBOX</name>
<feature type="chain" id="PRO_5044610675" evidence="1">
    <location>
        <begin position="24"/>
        <end position="72"/>
    </location>
</feature>
<evidence type="ECO:0000313" key="2">
    <source>
        <dbReference type="Ensembl" id="ENSBIXP00000017941.1"/>
    </source>
</evidence>
<feature type="signal peptide" evidence="1">
    <location>
        <begin position="1"/>
        <end position="23"/>
    </location>
</feature>
<dbReference type="Proteomes" id="UP000429181">
    <property type="component" value="Chromosome 10"/>
</dbReference>
<dbReference type="Ensembl" id="ENSBIXT00005047149.1">
    <property type="protein sequence ID" value="ENSBIXP00005036754.1"/>
    <property type="gene ID" value="ENSBIXG00005018427.1"/>
</dbReference>
<organism evidence="2 3">
    <name type="scientific">Bos indicus x Bos taurus</name>
    <name type="common">Hybrid cattle</name>
    <dbReference type="NCBI Taxonomy" id="30522"/>
    <lineage>
        <taxon>Eukaryota</taxon>
        <taxon>Metazoa</taxon>
        <taxon>Chordata</taxon>
        <taxon>Craniata</taxon>
        <taxon>Vertebrata</taxon>
        <taxon>Euteleostomi</taxon>
        <taxon>Mammalia</taxon>
        <taxon>Eutheria</taxon>
        <taxon>Laurasiatheria</taxon>
        <taxon>Artiodactyla</taxon>
        <taxon>Ruminantia</taxon>
        <taxon>Pecora</taxon>
        <taxon>Bovidae</taxon>
        <taxon>Bovinae</taxon>
        <taxon>Bos</taxon>
    </lineage>
</organism>
<dbReference type="GeneTree" id="ENSGT00960000190614"/>
<evidence type="ECO:0000256" key="1">
    <source>
        <dbReference type="SAM" id="SignalP"/>
    </source>
</evidence>
<proteinExistence type="predicted"/>
<dbReference type="AlphaFoldDB" id="A0A4W2D195"/>
<accession>A0A4W2D195</accession>
<sequence length="72" mass="8421">MDPNCSCPHWQLLQLCWLLHLRGLQMPLLQEELLFLLPRGLCRVCPELHLQRGLRQVQLLHLIPGRACLSCR</sequence>
<evidence type="ECO:0000313" key="3">
    <source>
        <dbReference type="Proteomes" id="UP000314981"/>
    </source>
</evidence>
<keyword evidence="1" id="KW-0732">Signal</keyword>
<reference evidence="3 4" key="1">
    <citation type="submission" date="2018-11" db="EMBL/GenBank/DDBJ databases">
        <title>Haplotype-resolved cattle genomes.</title>
        <authorList>
            <person name="Low W.Y."/>
            <person name="Tearle R."/>
            <person name="Bickhart D.M."/>
            <person name="Rosen B.D."/>
            <person name="Koren S."/>
            <person name="Rhie A."/>
            <person name="Hiendleder S."/>
            <person name="Phillippy A.M."/>
            <person name="Smith T.P.L."/>
            <person name="Williams J.L."/>
        </authorList>
    </citation>
    <scope>NUCLEOTIDE SEQUENCE [LARGE SCALE GENOMIC DNA]</scope>
</reference>
<evidence type="ECO:0000313" key="4">
    <source>
        <dbReference type="Proteomes" id="UP000429181"/>
    </source>
</evidence>
<dbReference type="Proteomes" id="UP000314981">
    <property type="component" value="Chromosome 10"/>
</dbReference>
<dbReference type="Ensembl" id="ENSBIXT00000030694.1">
    <property type="protein sequence ID" value="ENSBIXP00000017941.1"/>
    <property type="gene ID" value="ENSBIXG00000006958.1"/>
</dbReference>
<protein>
    <submittedName>
        <fullName evidence="2">Uncharacterized protein</fullName>
    </submittedName>
</protein>
<keyword evidence="3" id="KW-1185">Reference proteome</keyword>
<reference evidence="2" key="2">
    <citation type="submission" date="2025-05" db="UniProtKB">
        <authorList>
            <consortium name="Ensembl"/>
        </authorList>
    </citation>
    <scope>IDENTIFICATION</scope>
</reference>